<accession>A0AAQ3KUS0</accession>
<evidence type="ECO:0000256" key="3">
    <source>
        <dbReference type="SAM" id="MobiDB-lite"/>
    </source>
</evidence>
<feature type="compositionally biased region" description="Basic and acidic residues" evidence="3">
    <location>
        <begin position="102"/>
        <end position="114"/>
    </location>
</feature>
<feature type="compositionally biased region" description="Polar residues" evidence="3">
    <location>
        <begin position="215"/>
        <end position="236"/>
    </location>
</feature>
<feature type="region of interest" description="Disordered" evidence="3">
    <location>
        <begin position="1"/>
        <end position="158"/>
    </location>
</feature>
<dbReference type="GO" id="GO:0006360">
    <property type="term" value="P:transcription by RNA polymerase I"/>
    <property type="evidence" value="ECO:0007669"/>
    <property type="project" value="TreeGrafter"/>
</dbReference>
<feature type="compositionally biased region" description="Basic and acidic residues" evidence="3">
    <location>
        <begin position="1"/>
        <end position="15"/>
    </location>
</feature>
<reference evidence="4 5" key="1">
    <citation type="submission" date="2023-10" db="EMBL/GenBank/DDBJ databases">
        <title>Chromosome-scale genome assembly provides insights into flower coloration mechanisms of Canna indica.</title>
        <authorList>
            <person name="Li C."/>
        </authorList>
    </citation>
    <scope>NUCLEOTIDE SEQUENCE [LARGE SCALE GENOMIC DNA]</scope>
    <source>
        <tissue evidence="4">Flower</tissue>
    </source>
</reference>
<organism evidence="4 5">
    <name type="scientific">Canna indica</name>
    <name type="common">Indian-shot</name>
    <dbReference type="NCBI Taxonomy" id="4628"/>
    <lineage>
        <taxon>Eukaryota</taxon>
        <taxon>Viridiplantae</taxon>
        <taxon>Streptophyta</taxon>
        <taxon>Embryophyta</taxon>
        <taxon>Tracheophyta</taxon>
        <taxon>Spermatophyta</taxon>
        <taxon>Magnoliopsida</taxon>
        <taxon>Liliopsida</taxon>
        <taxon>Zingiberales</taxon>
        <taxon>Cannaceae</taxon>
        <taxon>Canna</taxon>
    </lineage>
</organism>
<evidence type="ECO:0000313" key="5">
    <source>
        <dbReference type="Proteomes" id="UP001327560"/>
    </source>
</evidence>
<feature type="compositionally biased region" description="Polar residues" evidence="3">
    <location>
        <begin position="266"/>
        <end position="296"/>
    </location>
</feature>
<feature type="compositionally biased region" description="Polar residues" evidence="3">
    <location>
        <begin position="146"/>
        <end position="155"/>
    </location>
</feature>
<feature type="region of interest" description="Disordered" evidence="3">
    <location>
        <begin position="171"/>
        <end position="373"/>
    </location>
</feature>
<comment type="similarity">
    <text evidence="1">Belongs to the SPT2 family.</text>
</comment>
<protein>
    <recommendedName>
        <fullName evidence="6">SPT2 chromatin protein</fullName>
    </recommendedName>
</protein>
<dbReference type="GO" id="GO:0042393">
    <property type="term" value="F:histone binding"/>
    <property type="evidence" value="ECO:0007669"/>
    <property type="project" value="TreeGrafter"/>
</dbReference>
<evidence type="ECO:0000256" key="1">
    <source>
        <dbReference type="ARBA" id="ARBA00006461"/>
    </source>
</evidence>
<feature type="compositionally biased region" description="Basic residues" evidence="3">
    <location>
        <begin position="438"/>
        <end position="448"/>
    </location>
</feature>
<feature type="compositionally biased region" description="Polar residues" evidence="3">
    <location>
        <begin position="302"/>
        <end position="312"/>
    </location>
</feature>
<name>A0AAQ3KUS0_9LILI</name>
<dbReference type="AlphaFoldDB" id="A0AAQ3KUS0"/>
<dbReference type="Proteomes" id="UP001327560">
    <property type="component" value="Chromosome 7"/>
</dbReference>
<feature type="compositionally biased region" description="Basic and acidic residues" evidence="3">
    <location>
        <begin position="37"/>
        <end position="60"/>
    </location>
</feature>
<dbReference type="GO" id="GO:0003677">
    <property type="term" value="F:DNA binding"/>
    <property type="evidence" value="ECO:0007669"/>
    <property type="project" value="TreeGrafter"/>
</dbReference>
<dbReference type="GO" id="GO:0005730">
    <property type="term" value="C:nucleolus"/>
    <property type="evidence" value="ECO:0007669"/>
    <property type="project" value="TreeGrafter"/>
</dbReference>
<dbReference type="EMBL" id="CP136896">
    <property type="protein sequence ID" value="WOL15378.1"/>
    <property type="molecule type" value="Genomic_DNA"/>
</dbReference>
<dbReference type="PANTHER" id="PTHR22691:SF8">
    <property type="entry name" value="PROTEIN SPT2 HOMOLOG"/>
    <property type="match status" value="1"/>
</dbReference>
<evidence type="ECO:0008006" key="6">
    <source>
        <dbReference type="Google" id="ProtNLM"/>
    </source>
</evidence>
<dbReference type="SMART" id="SM00784">
    <property type="entry name" value="SPT2"/>
    <property type="match status" value="1"/>
</dbReference>
<feature type="compositionally biased region" description="Low complexity" evidence="3">
    <location>
        <begin position="332"/>
        <end position="349"/>
    </location>
</feature>
<evidence type="ECO:0000256" key="2">
    <source>
        <dbReference type="ARBA" id="ARBA00023054"/>
    </source>
</evidence>
<sequence length="448" mass="51573">MIQHHRNDFYRRQQAYEEEDYEDYEEEASEPDEEEQEAPRSTKEEQDFLKLREQLKDKIRQKLKKQSSSRGRVPQTQKGQMVANGTFGSFFGPSQPSIAPRVIEESRSIRETKHIMTNFSSPSIDKKKDPGSSGSKSVANHHNHQQPRIVNQVKNKAQALKDMRDYSFLLSDDADFPSPVKEQPKPRNVSSSSFDGRVAQPSLKSKMPSDRPARPTSTGHQLKKPPSSNQHLQNKVRQGKESMTPRPRPSSDGFRKVSGDVRNAPGRTTSNAALKNKVPNQTSVVNKPPRNMTNESSMKKNILSSKSHSSAKNHYPEQKRFPPAMDRAKTTMKQPMSSSKSEPSKQISSRGIYMDRPNKKPVKRKVSDDDDADDYRKAIREMFGYNPNKYAEMDDDDSDMEVGFDVIQKEERMSSKIAKKEDEEQLRLIEEEEERERRMRMKKKQKQR</sequence>
<keyword evidence="2" id="KW-0175">Coiled coil</keyword>
<feature type="compositionally biased region" description="Polar residues" evidence="3">
    <location>
        <begin position="68"/>
        <end position="79"/>
    </location>
</feature>
<feature type="compositionally biased region" description="Acidic residues" evidence="3">
    <location>
        <begin position="16"/>
        <end position="36"/>
    </location>
</feature>
<dbReference type="InterPro" id="IPR013256">
    <property type="entry name" value="Chromatin_SPT2"/>
</dbReference>
<dbReference type="GO" id="GO:0006334">
    <property type="term" value="P:nucleosome assembly"/>
    <property type="evidence" value="ECO:0007669"/>
    <property type="project" value="TreeGrafter"/>
</dbReference>
<dbReference type="PANTHER" id="PTHR22691">
    <property type="entry name" value="YEAST SPT2-RELATED"/>
    <property type="match status" value="1"/>
</dbReference>
<feature type="region of interest" description="Disordered" evidence="3">
    <location>
        <begin position="429"/>
        <end position="448"/>
    </location>
</feature>
<evidence type="ECO:0000313" key="4">
    <source>
        <dbReference type="EMBL" id="WOL15378.1"/>
    </source>
</evidence>
<keyword evidence="5" id="KW-1185">Reference proteome</keyword>
<proteinExistence type="inferred from homology"/>
<gene>
    <name evidence="4" type="ORF">Cni_G24159</name>
</gene>
<dbReference type="Pfam" id="PF08243">
    <property type="entry name" value="SPT2"/>
    <property type="match status" value="1"/>
</dbReference>